<dbReference type="GO" id="GO:0016491">
    <property type="term" value="F:oxidoreductase activity"/>
    <property type="evidence" value="ECO:0007669"/>
    <property type="project" value="InterPro"/>
</dbReference>
<dbReference type="SUPFAM" id="SSF55469">
    <property type="entry name" value="FMN-dependent nitroreductase-like"/>
    <property type="match status" value="1"/>
</dbReference>
<dbReference type="Pfam" id="PF00881">
    <property type="entry name" value="Nitroreductase"/>
    <property type="match status" value="1"/>
</dbReference>
<sequence length="158" mass="17148">MDELVPAEKVAKDTNSVRRRVWETGRRLAQQIGTEPPILILVCQEGGSIPPARPVDALYATRSRGSSIYPAVQNLLLAARNYGLGGCLTATHLIYEEEIKEILGIPARVDTFALIPLGYPQDRFGPVRRRPVDEVTYLDRWGVPFAAGGAASGASGHP</sequence>
<organism evidence="2 3">
    <name type="scientific">Candidatus Segetimicrobium genomatis</name>
    <dbReference type="NCBI Taxonomy" id="2569760"/>
    <lineage>
        <taxon>Bacteria</taxon>
        <taxon>Bacillati</taxon>
        <taxon>Candidatus Sysuimicrobiota</taxon>
        <taxon>Candidatus Sysuimicrobiia</taxon>
        <taxon>Candidatus Sysuimicrobiales</taxon>
        <taxon>Candidatus Segetimicrobiaceae</taxon>
        <taxon>Candidatus Segetimicrobium</taxon>
    </lineage>
</organism>
<reference evidence="2 3" key="1">
    <citation type="journal article" date="2019" name="Nat. Microbiol.">
        <title>Mediterranean grassland soil C-N compound turnover is dependent on rainfall and depth, and is mediated by genomically divergent microorganisms.</title>
        <authorList>
            <person name="Diamond S."/>
            <person name="Andeer P.F."/>
            <person name="Li Z."/>
            <person name="Crits-Christoph A."/>
            <person name="Burstein D."/>
            <person name="Anantharaman K."/>
            <person name="Lane K.R."/>
            <person name="Thomas B.C."/>
            <person name="Pan C."/>
            <person name="Northen T.R."/>
            <person name="Banfield J.F."/>
        </authorList>
    </citation>
    <scope>NUCLEOTIDE SEQUENCE [LARGE SCALE GENOMIC DNA]</scope>
    <source>
        <strain evidence="2">NP_5</strain>
    </source>
</reference>
<name>A0A537LRV5_9BACT</name>
<dbReference type="PANTHER" id="PTHR23026">
    <property type="entry name" value="NADPH NITROREDUCTASE"/>
    <property type="match status" value="1"/>
</dbReference>
<dbReference type="AlphaFoldDB" id="A0A537LRV5"/>
<proteinExistence type="predicted"/>
<evidence type="ECO:0000313" key="2">
    <source>
        <dbReference type="EMBL" id="TMJ10730.1"/>
    </source>
</evidence>
<dbReference type="Gene3D" id="3.40.109.10">
    <property type="entry name" value="NADH Oxidase"/>
    <property type="match status" value="1"/>
</dbReference>
<feature type="domain" description="Nitroreductase" evidence="1">
    <location>
        <begin position="18"/>
        <end position="119"/>
    </location>
</feature>
<dbReference type="InterPro" id="IPR000415">
    <property type="entry name" value="Nitroreductase-like"/>
</dbReference>
<dbReference type="InterPro" id="IPR050627">
    <property type="entry name" value="Nitroreductase/BluB"/>
</dbReference>
<dbReference type="PANTHER" id="PTHR23026:SF123">
    <property type="entry name" value="NAD(P)H NITROREDUCTASE RV3131-RELATED"/>
    <property type="match status" value="1"/>
</dbReference>
<dbReference type="Proteomes" id="UP000320393">
    <property type="component" value="Unassembled WGS sequence"/>
</dbReference>
<evidence type="ECO:0000313" key="3">
    <source>
        <dbReference type="Proteomes" id="UP000320393"/>
    </source>
</evidence>
<accession>A0A537LRV5</accession>
<dbReference type="EMBL" id="VBAM01000281">
    <property type="protein sequence ID" value="TMJ10730.1"/>
    <property type="molecule type" value="Genomic_DNA"/>
</dbReference>
<gene>
    <name evidence="2" type="ORF">E6H02_07700</name>
</gene>
<evidence type="ECO:0000259" key="1">
    <source>
        <dbReference type="Pfam" id="PF00881"/>
    </source>
</evidence>
<dbReference type="InterPro" id="IPR029479">
    <property type="entry name" value="Nitroreductase"/>
</dbReference>
<comment type="caution">
    <text evidence="2">The sequence shown here is derived from an EMBL/GenBank/DDBJ whole genome shotgun (WGS) entry which is preliminary data.</text>
</comment>
<protein>
    <submittedName>
        <fullName evidence="2">Nitroreductase family protein</fullName>
    </submittedName>
</protein>